<evidence type="ECO:0000313" key="2">
    <source>
        <dbReference type="EMBL" id="TWD79300.1"/>
    </source>
</evidence>
<protein>
    <recommendedName>
        <fullName evidence="4">Glycosyl hydrolase family 32</fullName>
    </recommendedName>
</protein>
<evidence type="ECO:0000256" key="1">
    <source>
        <dbReference type="SAM" id="SignalP"/>
    </source>
</evidence>
<dbReference type="EMBL" id="VIVK01000001">
    <property type="protein sequence ID" value="TWD79300.1"/>
    <property type="molecule type" value="Genomic_DNA"/>
</dbReference>
<dbReference type="AlphaFoldDB" id="A0A561BKA8"/>
<dbReference type="Gene3D" id="2.115.10.20">
    <property type="entry name" value="Glycosyl hydrolase domain, family 43"/>
    <property type="match status" value="1"/>
</dbReference>
<name>A0A561BKA8_9ACTN</name>
<reference evidence="2 3" key="1">
    <citation type="submission" date="2019-06" db="EMBL/GenBank/DDBJ databases">
        <title>Sequencing the genomes of 1000 actinobacteria strains.</title>
        <authorList>
            <person name="Klenk H.-P."/>
        </authorList>
    </citation>
    <scope>NUCLEOTIDE SEQUENCE [LARGE SCALE GENOMIC DNA]</scope>
    <source>
        <strain evidence="2 3">DSM 24683</strain>
    </source>
</reference>
<dbReference type="SUPFAM" id="SSF75005">
    <property type="entry name" value="Arabinanase/levansucrase/invertase"/>
    <property type="match status" value="1"/>
</dbReference>
<sequence>MKAALALTGALFLLAAAVPAESRAAVAVDPPDLVVDPTVETFHNSPTDLCAERVNIDGPVRAFEDQSHVIHLATATPRGRAYQWTGSVAGFTANPRTAALDCDFMMESFSETVPVTDEHIKDFDQKTFLQGFWFDSGSNVVYDYGHEDYYGTRLDPLPPTCDDHTDPSDNGNTCWYSAVAVWTAQVTGPHLEFSRFGNVPNHVAIYPRVVYPGHANTLKAGWIGYGAPSNIVRGRKNGALDTYAYMFVYTSAGDTGQEKGVCLFRNNDPTDVTSWRGWDGDTADPQFTQVMANPYSPGVTNSPCHRVAAPMFQQPVRSVVYHKPSGYYLAFYRAGDGIRYSTSTDLVNWNFSQLLVPGTVDTANYQSVIDFDGGDYGDHNFDRLYDNGKAYLFLRQQLPDGHSRLVRQKLSVPNYPADTPSAG</sequence>
<dbReference type="RefSeq" id="WP_145802317.1">
    <property type="nucleotide sequence ID" value="NZ_VIVK01000001.1"/>
</dbReference>
<feature type="signal peptide" evidence="1">
    <location>
        <begin position="1"/>
        <end position="20"/>
    </location>
</feature>
<gene>
    <name evidence="2" type="ORF">FB561_0357</name>
</gene>
<organism evidence="2 3">
    <name type="scientific">Kribbella amoyensis</name>
    <dbReference type="NCBI Taxonomy" id="996641"/>
    <lineage>
        <taxon>Bacteria</taxon>
        <taxon>Bacillati</taxon>
        <taxon>Actinomycetota</taxon>
        <taxon>Actinomycetes</taxon>
        <taxon>Propionibacteriales</taxon>
        <taxon>Kribbellaceae</taxon>
        <taxon>Kribbella</taxon>
    </lineage>
</organism>
<accession>A0A561BKA8</accession>
<dbReference type="InterPro" id="IPR023296">
    <property type="entry name" value="Glyco_hydro_beta-prop_sf"/>
</dbReference>
<keyword evidence="3" id="KW-1185">Reference proteome</keyword>
<comment type="caution">
    <text evidence="2">The sequence shown here is derived from an EMBL/GenBank/DDBJ whole genome shotgun (WGS) entry which is preliminary data.</text>
</comment>
<proteinExistence type="predicted"/>
<keyword evidence="1" id="KW-0732">Signal</keyword>
<evidence type="ECO:0000313" key="3">
    <source>
        <dbReference type="Proteomes" id="UP000318380"/>
    </source>
</evidence>
<evidence type="ECO:0008006" key="4">
    <source>
        <dbReference type="Google" id="ProtNLM"/>
    </source>
</evidence>
<dbReference type="OrthoDB" id="7042075at2"/>
<dbReference type="Proteomes" id="UP000318380">
    <property type="component" value="Unassembled WGS sequence"/>
</dbReference>
<feature type="chain" id="PRO_5039399682" description="Glycosyl hydrolase family 32" evidence="1">
    <location>
        <begin position="21"/>
        <end position="423"/>
    </location>
</feature>